<proteinExistence type="evidence at transcript level"/>
<keyword evidence="2" id="KW-0812">Transmembrane</keyword>
<feature type="compositionally biased region" description="Low complexity" evidence="1">
    <location>
        <begin position="1273"/>
        <end position="1297"/>
    </location>
</feature>
<feature type="transmembrane region" description="Helical" evidence="2">
    <location>
        <begin position="939"/>
        <end position="959"/>
    </location>
</feature>
<accession>W8AVI7</accession>
<dbReference type="PANTHER" id="PTHR46957">
    <property type="entry name" value="CYTOKINE RECEPTOR"/>
    <property type="match status" value="1"/>
</dbReference>
<feature type="signal peptide" evidence="3">
    <location>
        <begin position="1"/>
        <end position="24"/>
    </location>
</feature>
<dbReference type="InterPro" id="IPR003961">
    <property type="entry name" value="FN3_dom"/>
</dbReference>
<dbReference type="SMART" id="SM00060">
    <property type="entry name" value="FN3"/>
    <property type="match status" value="3"/>
</dbReference>
<feature type="region of interest" description="Disordered" evidence="1">
    <location>
        <begin position="1323"/>
        <end position="1353"/>
    </location>
</feature>
<evidence type="ECO:0000256" key="3">
    <source>
        <dbReference type="SAM" id="SignalP"/>
    </source>
</evidence>
<feature type="domain" description="Fibronectin type-III" evidence="4">
    <location>
        <begin position="343"/>
        <end position="443"/>
    </location>
</feature>
<sequence>MTELFRNLCSIAFVVFCLTLHASAFREEDVGETIPAHIDINVGDSVNISCLINPVRFKIGNSNEKPCEMTFKNPVTKKSVPEEDIVVMNSTYIVYTLRNATEQSLRLRCYCGGDAIAESTIYVGTAPRDVTQFNCRSYDFEYMVCNFTQPENPVLTQYNLTYYINSPDYKTPAYCNFDMKPLVVCNITAEHSYRPQVEEYHFKVHSSNHLGSHKQEFTINNLNVMVPARPGQDFHIVKLTTDSMDAIWSMPKYDSYTPNKHRGLKWEVLLQPDGFAVRNISAQVRVLRVDRGCKLSLSDLPYAHYSYELSLRVKVRTAVIGEDMWSPTFKYRFRTRPRMPDRPPRTDNGGFYINPLKTEVRLYWEQLEKWEENGDNFTYVIRAIEKRANGHSRPLLPRQQEPNFAIFEWHNDLHYTFEISSRNHMGESARSSLITIYPQTSRSVKQHTPYSIHNVYHQTNRSYTLTWLPPIALEGLQNYTVYWCYSKLAMSTDCRGSIHFRHVSSKTQRFATEPQKAEHDHSLTLAVSANYLGYNTGLHWTSCSVDVNADFEPMEPEVLSISATDLRVQWSSKTVCPSILSGYNLTYCEVASTPDTFSISPPSVGGGMFEPFNSGKTVPAEKAVCTSMPINVIIDKNSNKFNITGLKPYTLYRLEMFMFSNTKSGKPNDPLLVRTFEAAPSPPRNLHVSQLTDTSAKITWLPPSETNGYIRQYIVKLNNKEFVVNATALEDTDQISFLLQNLTSFTAYKVFVIAVTRYKSDHSNDIHFTTYMSAPSKMGFSESNYMNPKEVQLKWAPPSLAGGRLDYYEIAVTQLRGDYVERRHISVVFGNSCVLRVPDCPDPDYQTKVEVRAINAASIANNEVSSLEVLAHKTEFDRDAHNYQGNEELVCKGQSKAADMEHEKANFDRFHVKNNYVLYKSDWHPLTSFGCAQRQLGKITVITLMVVCTSLMLMALMFFGTKKWKMMSDIQCTLPAALDAYLTKELNGGTGGCGLNGTIVNGNVLNDFLTTSTMRNASTPPPLHNSNERLHNEEHHLLGAHKNDSGYIGDGLLFGRSISAVAAKSTENDSSEEDFGGEHRRNYALSESSADSLIGSSTSSGGAVGDVEAQDVLPLQRIQEEAAGGTGYIQAGEVQQAAALGGYVTAADFNSWAGQSKAQPTVVQAASTLQNGYIQAGALVPTETQKTSAAAPPAVAIFSGYITSSDLNKWQTPANPSAAMAQNAKSSETACHSGYIKPSDLQAHSSLPPQPQDVISNAIMSGDYVQASDLSAAMAARTAQSQQQQQQHSPNNATGTAAPPPPMANNSGYITVDSLKANVTASLSAAPTPTPTPQPLTAKANTASTPTHAAATTATAAASTSGYVQPSTLQALLLNAPQPTMSAAGQNNSAPATNANFTNFSGYTSLDALEKLTPTQALPNRHLIEPADANKPGLIGYVTQREMNEFGQQQQTQ</sequence>
<dbReference type="KEGG" id="ccat:101462611"/>
<feature type="domain" description="Fibronectin type-III" evidence="4">
    <location>
        <begin position="774"/>
        <end position="874"/>
    </location>
</feature>
<feature type="region of interest" description="Disordered" evidence="1">
    <location>
        <begin position="1273"/>
        <end position="1309"/>
    </location>
</feature>
<dbReference type="PANTHER" id="PTHR46957:SF3">
    <property type="entry name" value="CYTOKINE RECEPTOR"/>
    <property type="match status" value="1"/>
</dbReference>
<feature type="chain" id="PRO_5004905902" evidence="3">
    <location>
        <begin position="25"/>
        <end position="1453"/>
    </location>
</feature>
<reference evidence="5" key="2">
    <citation type="journal article" date="2014" name="BMC Genomics">
        <title>A genomic perspective to assessing quality of mass-reared SIT flies used in Mediterranean fruit fly (Ceratitis capitata) eradication in California.</title>
        <authorList>
            <person name="Calla B."/>
            <person name="Hall B."/>
            <person name="Hou S."/>
            <person name="Geib S.M."/>
        </authorList>
    </citation>
    <scope>NUCLEOTIDE SEQUENCE</scope>
</reference>
<dbReference type="InterPro" id="IPR013783">
    <property type="entry name" value="Ig-like_fold"/>
</dbReference>
<dbReference type="PROSITE" id="PS50853">
    <property type="entry name" value="FN3"/>
    <property type="match status" value="3"/>
</dbReference>
<reference evidence="5" key="1">
    <citation type="submission" date="2013-07" db="EMBL/GenBank/DDBJ databases">
        <authorList>
            <person name="Geib S."/>
        </authorList>
    </citation>
    <scope>NUCLEOTIDE SEQUENCE</scope>
</reference>
<protein>
    <submittedName>
        <fullName evidence="5">Cytokine receptor</fullName>
    </submittedName>
</protein>
<dbReference type="EMBL" id="GAMC01013645">
    <property type="protein sequence ID" value="JAB92910.1"/>
    <property type="molecule type" value="mRNA"/>
</dbReference>
<dbReference type="Pfam" id="PF00041">
    <property type="entry name" value="fn3"/>
    <property type="match status" value="2"/>
</dbReference>
<feature type="domain" description="Fibronectin type-III" evidence="4">
    <location>
        <begin position="682"/>
        <end position="773"/>
    </location>
</feature>
<evidence type="ECO:0000256" key="2">
    <source>
        <dbReference type="SAM" id="Phobius"/>
    </source>
</evidence>
<dbReference type="Gene3D" id="2.60.40.10">
    <property type="entry name" value="Immunoglobulins"/>
    <property type="match status" value="3"/>
</dbReference>
<dbReference type="GO" id="GO:0016020">
    <property type="term" value="C:membrane"/>
    <property type="evidence" value="ECO:0007669"/>
    <property type="project" value="UniProtKB-SubCell"/>
</dbReference>
<keyword evidence="3" id="KW-0732">Signal</keyword>
<dbReference type="GeneID" id="101462611"/>
<dbReference type="InterPro" id="IPR036116">
    <property type="entry name" value="FN3_sf"/>
</dbReference>
<feature type="compositionally biased region" description="Low complexity" evidence="1">
    <location>
        <begin position="1335"/>
        <end position="1353"/>
    </location>
</feature>
<keyword evidence="5" id="KW-0675">Receptor</keyword>
<evidence type="ECO:0000259" key="4">
    <source>
        <dbReference type="PROSITE" id="PS50853"/>
    </source>
</evidence>
<evidence type="ECO:0000313" key="5">
    <source>
        <dbReference type="EMBL" id="JAB92910.1"/>
    </source>
</evidence>
<evidence type="ECO:0000256" key="1">
    <source>
        <dbReference type="SAM" id="MobiDB-lite"/>
    </source>
</evidence>
<keyword evidence="2" id="KW-0472">Membrane</keyword>
<name>W8AVI7_CERCA</name>
<dbReference type="OrthoDB" id="6381660at2759"/>
<dbReference type="CDD" id="cd00063">
    <property type="entry name" value="FN3"/>
    <property type="match status" value="1"/>
</dbReference>
<keyword evidence="2" id="KW-1133">Transmembrane helix</keyword>
<dbReference type="SUPFAM" id="SSF49265">
    <property type="entry name" value="Fibronectin type III"/>
    <property type="match status" value="4"/>
</dbReference>
<dbReference type="InterPro" id="IPR050713">
    <property type="entry name" value="RTP_Phos/Ushers"/>
</dbReference>
<dbReference type="CTD" id="32976"/>
<gene>
    <name evidence="5" type="primary">DOME</name>
</gene>
<organism evidence="5">
    <name type="scientific">Ceratitis capitata</name>
    <name type="common">Mediterranean fruit fly</name>
    <name type="synonym">Tephritis capitata</name>
    <dbReference type="NCBI Taxonomy" id="7213"/>
    <lineage>
        <taxon>Eukaryota</taxon>
        <taxon>Metazoa</taxon>
        <taxon>Ecdysozoa</taxon>
        <taxon>Arthropoda</taxon>
        <taxon>Hexapoda</taxon>
        <taxon>Insecta</taxon>
        <taxon>Pterygota</taxon>
        <taxon>Neoptera</taxon>
        <taxon>Endopterygota</taxon>
        <taxon>Diptera</taxon>
        <taxon>Brachycera</taxon>
        <taxon>Muscomorpha</taxon>
        <taxon>Tephritoidea</taxon>
        <taxon>Tephritidae</taxon>
        <taxon>Ceratitis</taxon>
        <taxon>Ceratitis</taxon>
    </lineage>
</organism>